<dbReference type="Proteomes" id="UP000638188">
    <property type="component" value="Unassembled WGS sequence"/>
</dbReference>
<keyword evidence="8 14" id="KW-0479">Metal-binding</keyword>
<name>A0ABQ1NTP9_9GAMM</name>
<dbReference type="PANTHER" id="PTHR40255:SF1">
    <property type="entry name" value="PROTOPORPHYRINOGEN IX OXIDASE"/>
    <property type="match status" value="1"/>
</dbReference>
<evidence type="ECO:0000256" key="3">
    <source>
        <dbReference type="ARBA" id="ARBA00006501"/>
    </source>
</evidence>
<feature type="transmembrane region" description="Helical" evidence="15">
    <location>
        <begin position="76"/>
        <end position="100"/>
    </location>
</feature>
<keyword evidence="5 14" id="KW-1003">Cell membrane</keyword>
<gene>
    <name evidence="16" type="ORF">GCM10007418_00580</name>
</gene>
<organism evidence="16 17">
    <name type="scientific">Halopseudomonas salina</name>
    <dbReference type="NCBI Taxonomy" id="1323744"/>
    <lineage>
        <taxon>Bacteria</taxon>
        <taxon>Pseudomonadati</taxon>
        <taxon>Pseudomonadota</taxon>
        <taxon>Gammaproteobacteria</taxon>
        <taxon>Pseudomonadales</taxon>
        <taxon>Pseudomonadaceae</taxon>
        <taxon>Halopseudomonas</taxon>
    </lineage>
</organism>
<evidence type="ECO:0000256" key="15">
    <source>
        <dbReference type="SAM" id="Phobius"/>
    </source>
</evidence>
<evidence type="ECO:0000256" key="2">
    <source>
        <dbReference type="ARBA" id="ARBA00005073"/>
    </source>
</evidence>
<keyword evidence="17" id="KW-1185">Reference proteome</keyword>
<evidence type="ECO:0000256" key="5">
    <source>
        <dbReference type="ARBA" id="ARBA00022475"/>
    </source>
</evidence>
<evidence type="ECO:0000256" key="12">
    <source>
        <dbReference type="ARBA" id="ARBA00023136"/>
    </source>
</evidence>
<sequence length="144" mass="15882">MLWILLLHIIGVLFWAAALLYLPALIAGEVMHDEKLKEPPVTYDSIARAVFTFVATPAALVAIIAGTLVFVLNHTIVPWLIFKLTLVSFLVICHALAGLLILRAESRNGKPVVPWCMLLAVVSGSLMFTIVWLVLSKPQIEAWL</sequence>
<keyword evidence="12 14" id="KW-0472">Membrane</keyword>
<accession>A0ABQ1NTP9</accession>
<keyword evidence="9 15" id="KW-1133">Transmembrane helix</keyword>
<feature type="transmembrane region" description="Helical" evidence="15">
    <location>
        <begin position="6"/>
        <end position="28"/>
    </location>
</feature>
<keyword evidence="6 14" id="KW-0349">Heme</keyword>
<reference evidence="17" key="1">
    <citation type="journal article" date="2019" name="Int. J. Syst. Evol. Microbiol.">
        <title>The Global Catalogue of Microorganisms (GCM) 10K type strain sequencing project: providing services to taxonomists for standard genome sequencing and annotation.</title>
        <authorList>
            <consortium name="The Broad Institute Genomics Platform"/>
            <consortium name="The Broad Institute Genome Sequencing Center for Infectious Disease"/>
            <person name="Wu L."/>
            <person name="Ma J."/>
        </authorList>
    </citation>
    <scope>NUCLEOTIDE SEQUENCE [LARGE SCALE GENOMIC DNA]</scope>
    <source>
        <strain evidence="17">CGMCC 1.12482</strain>
    </source>
</reference>
<comment type="pathway">
    <text evidence="2 14">Porphyrin-containing compound metabolism; protoporphyrin-IX biosynthesis; protoporphyrin-IX from protoporphyrinogen-IX: step 1/1.</text>
</comment>
<evidence type="ECO:0000256" key="9">
    <source>
        <dbReference type="ARBA" id="ARBA00022989"/>
    </source>
</evidence>
<feature type="transmembrane region" description="Helical" evidence="15">
    <location>
        <begin position="112"/>
        <end position="135"/>
    </location>
</feature>
<proteinExistence type="inferred from homology"/>
<dbReference type="Pfam" id="PF03653">
    <property type="entry name" value="UPF0093"/>
    <property type="match status" value="1"/>
</dbReference>
<comment type="similarity">
    <text evidence="3 14">Belongs to the HemJ family.</text>
</comment>
<keyword evidence="11 14" id="KW-0408">Iron</keyword>
<dbReference type="InterPro" id="IPR005265">
    <property type="entry name" value="HemJ-like"/>
</dbReference>
<evidence type="ECO:0000256" key="10">
    <source>
        <dbReference type="ARBA" id="ARBA00023002"/>
    </source>
</evidence>
<evidence type="ECO:0000256" key="4">
    <source>
        <dbReference type="ARBA" id="ARBA00017504"/>
    </source>
</evidence>
<comment type="subcellular location">
    <subcellularLocation>
        <location evidence="1">Cell membrane</location>
        <topology evidence="1">Multi-pass membrane protein</topology>
    </subcellularLocation>
</comment>
<dbReference type="PANTHER" id="PTHR40255">
    <property type="entry name" value="UPF0093 MEMBRANE PROTEIN SLR1790"/>
    <property type="match status" value="1"/>
</dbReference>
<keyword evidence="7 15" id="KW-0812">Transmembrane</keyword>
<evidence type="ECO:0000256" key="7">
    <source>
        <dbReference type="ARBA" id="ARBA00022692"/>
    </source>
</evidence>
<dbReference type="PIRSF" id="PIRSF004638">
    <property type="entry name" value="UCP004638"/>
    <property type="match status" value="1"/>
</dbReference>
<dbReference type="EC" id="1.3.99.-" evidence="14"/>
<comment type="function">
    <text evidence="14">Catalyzes the oxidation of protoporphyrinogen IX to protoporphyrin IX.</text>
</comment>
<keyword evidence="10" id="KW-0560">Oxidoreductase</keyword>
<comment type="catalytic activity">
    <reaction evidence="13 14">
        <text>protoporphyrinogen IX + 3 A = protoporphyrin IX + 3 AH2</text>
        <dbReference type="Rhea" id="RHEA:62000"/>
        <dbReference type="ChEBI" id="CHEBI:13193"/>
        <dbReference type="ChEBI" id="CHEBI:17499"/>
        <dbReference type="ChEBI" id="CHEBI:57306"/>
        <dbReference type="ChEBI" id="CHEBI:57307"/>
    </reaction>
</comment>
<dbReference type="RefSeq" id="WP_150277822.1">
    <property type="nucleotide sequence ID" value="NZ_BMFF01000001.1"/>
</dbReference>
<evidence type="ECO:0000313" key="17">
    <source>
        <dbReference type="Proteomes" id="UP000638188"/>
    </source>
</evidence>
<evidence type="ECO:0000256" key="13">
    <source>
        <dbReference type="ARBA" id="ARBA00048390"/>
    </source>
</evidence>
<evidence type="ECO:0000313" key="16">
    <source>
        <dbReference type="EMBL" id="GGC84643.1"/>
    </source>
</evidence>
<evidence type="ECO:0000256" key="8">
    <source>
        <dbReference type="ARBA" id="ARBA00022723"/>
    </source>
</evidence>
<dbReference type="EMBL" id="BMFF01000001">
    <property type="protein sequence ID" value="GGC84643.1"/>
    <property type="molecule type" value="Genomic_DNA"/>
</dbReference>
<evidence type="ECO:0000256" key="11">
    <source>
        <dbReference type="ARBA" id="ARBA00023004"/>
    </source>
</evidence>
<comment type="caution">
    <text evidence="16">The sequence shown here is derived from an EMBL/GenBank/DDBJ whole genome shotgun (WGS) entry which is preliminary data.</text>
</comment>
<feature type="transmembrane region" description="Helical" evidence="15">
    <location>
        <begin position="49"/>
        <end position="70"/>
    </location>
</feature>
<protein>
    <recommendedName>
        <fullName evidence="4 14">Protoporphyrinogen IX oxidase</fullName>
        <ecNumber evidence="14">1.3.99.-</ecNumber>
    </recommendedName>
</protein>
<evidence type="ECO:0000256" key="1">
    <source>
        <dbReference type="ARBA" id="ARBA00004651"/>
    </source>
</evidence>
<evidence type="ECO:0000256" key="14">
    <source>
        <dbReference type="PIRNR" id="PIRNR004638"/>
    </source>
</evidence>
<evidence type="ECO:0000256" key="6">
    <source>
        <dbReference type="ARBA" id="ARBA00022617"/>
    </source>
</evidence>
<comment type="cofactor">
    <cofactor evidence="14">
        <name>heme b</name>
        <dbReference type="ChEBI" id="CHEBI:60344"/>
    </cofactor>
    <text evidence="14">Binds 1 heme b (iron(II)-protoporphyrin IX) group per subunit.</text>
</comment>